<evidence type="ECO:0000256" key="3">
    <source>
        <dbReference type="ARBA" id="ARBA00022593"/>
    </source>
</evidence>
<dbReference type="GO" id="GO:0016887">
    <property type="term" value="F:ATP hydrolysis activity"/>
    <property type="evidence" value="ECO:0007669"/>
    <property type="project" value="InterPro"/>
</dbReference>
<dbReference type="InterPro" id="IPR003960">
    <property type="entry name" value="ATPase_AAA_CS"/>
</dbReference>
<dbReference type="Gene3D" id="3.40.50.300">
    <property type="entry name" value="P-loop containing nucleotide triphosphate hydrolases"/>
    <property type="match status" value="1"/>
</dbReference>
<keyword evidence="14" id="KW-1185">Reference proteome</keyword>
<dbReference type="InterPro" id="IPR003959">
    <property type="entry name" value="ATPase_AAA_core"/>
</dbReference>
<keyword evidence="4" id="KW-0547">Nucleotide-binding</keyword>
<evidence type="ECO:0000259" key="12">
    <source>
        <dbReference type="SMART" id="SM00382"/>
    </source>
</evidence>
<keyword evidence="3" id="KW-0962">Peroxisome biogenesis</keyword>
<dbReference type="Gene3D" id="1.10.8.60">
    <property type="match status" value="1"/>
</dbReference>
<dbReference type="SUPFAM" id="SSF52540">
    <property type="entry name" value="P-loop containing nucleoside triphosphate hydrolases"/>
    <property type="match status" value="1"/>
</dbReference>
<dbReference type="GO" id="GO:0005524">
    <property type="term" value="F:ATP binding"/>
    <property type="evidence" value="ECO:0007669"/>
    <property type="project" value="UniProtKB-KW"/>
</dbReference>
<dbReference type="InterPro" id="IPR003593">
    <property type="entry name" value="AAA+_ATPase"/>
</dbReference>
<keyword evidence="5" id="KW-0378">Hydrolase</keyword>
<dbReference type="PROSITE" id="PS00674">
    <property type="entry name" value="AAA"/>
    <property type="match status" value="1"/>
</dbReference>
<dbReference type="GO" id="GO:0016558">
    <property type="term" value="P:protein import into peroxisome matrix"/>
    <property type="evidence" value="ECO:0007669"/>
    <property type="project" value="TreeGrafter"/>
</dbReference>
<comment type="similarity">
    <text evidence="2">Belongs to the AAA ATPase family.</text>
</comment>
<comment type="caution">
    <text evidence="13">The sequence shown here is derived from an EMBL/GenBank/DDBJ whole genome shotgun (WGS) entry which is preliminary data.</text>
</comment>
<evidence type="ECO:0000256" key="5">
    <source>
        <dbReference type="ARBA" id="ARBA00022801"/>
    </source>
</evidence>
<protein>
    <recommendedName>
        <fullName evidence="8">Peroxisomal ATPase PEX6</fullName>
    </recommendedName>
    <alternativeName>
        <fullName evidence="9">Peroxin-6</fullName>
    </alternativeName>
</protein>
<evidence type="ECO:0000313" key="14">
    <source>
        <dbReference type="Proteomes" id="UP000530660"/>
    </source>
</evidence>
<sequence length="839" mass="92374">MPLFLKVDDVLAVPLPALSEPLMGKVAVSLSTWSTREDAATCSSGIAEPQLHPLTSWFESVHRFIMYIRVEAVEIETEAAVACPEVRALVATLGALVDPDRTQIQQRANIHGMMVYPVPNRWHLRAVAFESLLRQGTQPLTAWHQVLHAGVRWMLECSGLDTSMDVQVTCPETFAVLVHGSRPLQTLWTTMQVLNSRGIHLCEIDCALLMPAGLSESQCDGSEAFTKNEDQRQVLDPWQTLLAHLRLAEERCRQSWPCVLYLSRFEVLVQQLSPEAVERGISTEAQRALMTTLRWLFEPAGGAFGTSSTAPGERSTWLEDVSDGAPRVERQHRWLIIADISASSIAPADMPTELVSMFTAVLETPRITRNELSQILEIFLIGQLEQGPCLGRELIQVLRQSLAPVQTCTEREALALVRRLGSRFSAESFVEASATETASRLSETITDCLQFYQRMRIAMTVGIPSVPQVRWSDIGGLDDAKEEVRTLLRPNRTSLSSRQLHHRTGILLYGPPGTGKTLLAKAVATECGYAFISVKGPELMNMYIGESERNIREIFTKARQSAPCVIFFDELDSIAPRRGVGSDSGGVSDRMVAQLLAELDACSNHIRGAHSEPDTVGSDLRPARETRSAEAPFESVVFVLGATNRPDLLDPALLRPGRFERMVYIGSPSTLAEKRVVLQALMRKFRLAPNVDLDQVLVDAPTVMTGADLYGLAVQAWLRAAKRTLLHSRRRDAYRNLLRTVDGAVVDSASAAGTAECPPERANMSTCNGQQHSGDEAGEAASELTPEVKVCQEDLVEAARQATSSVSAADLARYQELRERFAANTGRDTGEIRFTERAG</sequence>
<name>A0A7J7IDZ5_9RHOD</name>
<feature type="compositionally biased region" description="Polar residues" evidence="11">
    <location>
        <begin position="763"/>
        <end position="772"/>
    </location>
</feature>
<dbReference type="InterPro" id="IPR050168">
    <property type="entry name" value="AAA_ATPase_domain"/>
</dbReference>
<dbReference type="Proteomes" id="UP000530660">
    <property type="component" value="Unassembled WGS sequence"/>
</dbReference>
<dbReference type="GO" id="GO:0005778">
    <property type="term" value="C:peroxisomal membrane"/>
    <property type="evidence" value="ECO:0007669"/>
    <property type="project" value="TreeGrafter"/>
</dbReference>
<feature type="region of interest" description="Disordered" evidence="11">
    <location>
        <begin position="750"/>
        <end position="776"/>
    </location>
</feature>
<evidence type="ECO:0000256" key="8">
    <source>
        <dbReference type="ARBA" id="ARBA00034811"/>
    </source>
</evidence>
<feature type="domain" description="AAA+ ATPase" evidence="12">
    <location>
        <begin position="502"/>
        <end position="669"/>
    </location>
</feature>
<dbReference type="PANTHER" id="PTHR23077">
    <property type="entry name" value="AAA-FAMILY ATPASE"/>
    <property type="match status" value="1"/>
</dbReference>
<dbReference type="EMBL" id="VWRR01000015">
    <property type="protein sequence ID" value="KAF6001313.1"/>
    <property type="molecule type" value="Genomic_DNA"/>
</dbReference>
<keyword evidence="7" id="KW-0472">Membrane</keyword>
<evidence type="ECO:0000313" key="13">
    <source>
        <dbReference type="EMBL" id="KAF6001313.1"/>
    </source>
</evidence>
<dbReference type="OrthoDB" id="5886at2759"/>
<proteinExistence type="inferred from homology"/>
<dbReference type="SMART" id="SM00382">
    <property type="entry name" value="AAA"/>
    <property type="match status" value="1"/>
</dbReference>
<comment type="subcellular location">
    <subcellularLocation>
        <location evidence="1">Membrane</location>
    </subcellularLocation>
</comment>
<dbReference type="Pfam" id="PF00004">
    <property type="entry name" value="AAA"/>
    <property type="match status" value="1"/>
</dbReference>
<dbReference type="GO" id="GO:0005829">
    <property type="term" value="C:cytosol"/>
    <property type="evidence" value="ECO:0007669"/>
    <property type="project" value="TreeGrafter"/>
</dbReference>
<keyword evidence="6" id="KW-0067">ATP-binding</keyword>
<reference evidence="13 14" key="1">
    <citation type="journal article" date="2020" name="J. Phycol.">
        <title>Comparative genome analysis reveals Cyanidiococcus gen. nov., a new extremophilic red algal genus sister to Cyanidioschyzon (Cyanidioschyzonaceae, Rhodophyta).</title>
        <authorList>
            <person name="Liu S.-L."/>
            <person name="Chiang Y.-R."/>
            <person name="Yoon H.S."/>
            <person name="Fu H.-Y."/>
        </authorList>
    </citation>
    <scope>NUCLEOTIDE SEQUENCE [LARGE SCALE GENOMIC DNA]</scope>
    <source>
        <strain evidence="13 14">THAL066</strain>
    </source>
</reference>
<accession>A0A7J7IDZ5</accession>
<dbReference type="PANTHER" id="PTHR23077:SF9">
    <property type="entry name" value="PEROXISOMAL ATPASE PEX6"/>
    <property type="match status" value="1"/>
</dbReference>
<comment type="catalytic activity">
    <reaction evidence="10">
        <text>ATP + H2O = ADP + phosphate + H(+)</text>
        <dbReference type="Rhea" id="RHEA:13065"/>
        <dbReference type="ChEBI" id="CHEBI:15377"/>
        <dbReference type="ChEBI" id="CHEBI:15378"/>
        <dbReference type="ChEBI" id="CHEBI:30616"/>
        <dbReference type="ChEBI" id="CHEBI:43474"/>
        <dbReference type="ChEBI" id="CHEBI:456216"/>
    </reaction>
    <physiologicalReaction direction="left-to-right" evidence="10">
        <dbReference type="Rhea" id="RHEA:13066"/>
    </physiologicalReaction>
</comment>
<organism evidence="13 14">
    <name type="scientific">Cyanidiococcus yangmingshanensis</name>
    <dbReference type="NCBI Taxonomy" id="2690220"/>
    <lineage>
        <taxon>Eukaryota</taxon>
        <taxon>Rhodophyta</taxon>
        <taxon>Bangiophyceae</taxon>
        <taxon>Cyanidiales</taxon>
        <taxon>Cyanidiaceae</taxon>
        <taxon>Cyanidiococcus</taxon>
    </lineage>
</organism>
<evidence type="ECO:0000256" key="2">
    <source>
        <dbReference type="ARBA" id="ARBA00006914"/>
    </source>
</evidence>
<dbReference type="FunFam" id="3.40.50.300:FF:000109">
    <property type="entry name" value="Peroxisomal biogenesis factor 6"/>
    <property type="match status" value="1"/>
</dbReference>
<dbReference type="InterPro" id="IPR027417">
    <property type="entry name" value="P-loop_NTPase"/>
</dbReference>
<evidence type="ECO:0000256" key="11">
    <source>
        <dbReference type="SAM" id="MobiDB-lite"/>
    </source>
</evidence>
<dbReference type="AlphaFoldDB" id="A0A7J7IDZ5"/>
<evidence type="ECO:0000256" key="1">
    <source>
        <dbReference type="ARBA" id="ARBA00004370"/>
    </source>
</evidence>
<evidence type="ECO:0000256" key="10">
    <source>
        <dbReference type="ARBA" id="ARBA00048778"/>
    </source>
</evidence>
<evidence type="ECO:0000256" key="9">
    <source>
        <dbReference type="ARBA" id="ARBA00034920"/>
    </source>
</evidence>
<evidence type="ECO:0000256" key="4">
    <source>
        <dbReference type="ARBA" id="ARBA00022741"/>
    </source>
</evidence>
<evidence type="ECO:0000256" key="7">
    <source>
        <dbReference type="ARBA" id="ARBA00023136"/>
    </source>
</evidence>
<evidence type="ECO:0000256" key="6">
    <source>
        <dbReference type="ARBA" id="ARBA00022840"/>
    </source>
</evidence>
<gene>
    <name evidence="13" type="primary">PEX6</name>
    <name evidence="13" type="ORF">F1559_002955</name>
</gene>